<reference evidence="3" key="1">
    <citation type="journal article" date="2019" name="Int. J. Syst. Evol. Microbiol.">
        <title>The Global Catalogue of Microorganisms (GCM) 10K type strain sequencing project: providing services to taxonomists for standard genome sequencing and annotation.</title>
        <authorList>
            <consortium name="The Broad Institute Genomics Platform"/>
            <consortium name="The Broad Institute Genome Sequencing Center for Infectious Disease"/>
            <person name="Wu L."/>
            <person name="Ma J."/>
        </authorList>
    </citation>
    <scope>NUCLEOTIDE SEQUENCE [LARGE SCALE GENOMIC DNA]</scope>
    <source>
        <strain evidence="3">CCUG 55250</strain>
    </source>
</reference>
<evidence type="ECO:0000313" key="3">
    <source>
        <dbReference type="Proteomes" id="UP001596106"/>
    </source>
</evidence>
<proteinExistence type="predicted"/>
<sequence length="109" mass="12619">MNRNEEEHEWEDRFRQLGQLKPAQPRPFFYTRLEARLKNRLEPSDAAAVLPWWLQKPAYALGTLGVLIALNIAVAVWQHAPANPEPDPGTYESFVQDYQLNPQTTFVDE</sequence>
<protein>
    <submittedName>
        <fullName evidence="2">Uncharacterized protein</fullName>
    </submittedName>
</protein>
<keyword evidence="3" id="KW-1185">Reference proteome</keyword>
<evidence type="ECO:0000313" key="2">
    <source>
        <dbReference type="EMBL" id="MFC5410310.1"/>
    </source>
</evidence>
<dbReference type="Proteomes" id="UP001596106">
    <property type="component" value="Unassembled WGS sequence"/>
</dbReference>
<dbReference type="RefSeq" id="WP_379845635.1">
    <property type="nucleotide sequence ID" value="NZ_JBHSMA010000003.1"/>
</dbReference>
<gene>
    <name evidence="2" type="ORF">ACFPMF_13370</name>
</gene>
<keyword evidence="1" id="KW-1133">Transmembrane helix</keyword>
<organism evidence="2 3">
    <name type="scientific">Larkinella bovis</name>
    <dbReference type="NCBI Taxonomy" id="683041"/>
    <lineage>
        <taxon>Bacteria</taxon>
        <taxon>Pseudomonadati</taxon>
        <taxon>Bacteroidota</taxon>
        <taxon>Cytophagia</taxon>
        <taxon>Cytophagales</taxon>
        <taxon>Spirosomataceae</taxon>
        <taxon>Larkinella</taxon>
    </lineage>
</organism>
<dbReference type="EMBL" id="JBHSMA010000003">
    <property type="protein sequence ID" value="MFC5410310.1"/>
    <property type="molecule type" value="Genomic_DNA"/>
</dbReference>
<name>A0ABW0ICT3_9BACT</name>
<comment type="caution">
    <text evidence="2">The sequence shown here is derived from an EMBL/GenBank/DDBJ whole genome shotgun (WGS) entry which is preliminary data.</text>
</comment>
<feature type="transmembrane region" description="Helical" evidence="1">
    <location>
        <begin position="58"/>
        <end position="77"/>
    </location>
</feature>
<accession>A0ABW0ICT3</accession>
<keyword evidence="1" id="KW-0812">Transmembrane</keyword>
<evidence type="ECO:0000256" key="1">
    <source>
        <dbReference type="SAM" id="Phobius"/>
    </source>
</evidence>
<keyword evidence="1" id="KW-0472">Membrane</keyword>